<proteinExistence type="predicted"/>
<name>A0A1T5K9J4_9GAMM</name>
<dbReference type="RefSeq" id="WP_079723790.1">
    <property type="nucleotide sequence ID" value="NZ_BMCL01000002.1"/>
</dbReference>
<feature type="domain" description="Toxin SymE-like" evidence="2">
    <location>
        <begin position="32"/>
        <end position="84"/>
    </location>
</feature>
<evidence type="ECO:0000313" key="3">
    <source>
        <dbReference type="EMBL" id="SKC60367.1"/>
    </source>
</evidence>
<sequence>MANANPKSRPRKQERTLTISTSGYQPPDRDDQLRSREFMSCEDSRPYVSVPYIRLKGQWLAEAGFHRRHQVRVEISHGRLVITAK</sequence>
<dbReference type="GO" id="GO:0003723">
    <property type="term" value="F:RNA binding"/>
    <property type="evidence" value="ECO:0007669"/>
    <property type="project" value="InterPro"/>
</dbReference>
<dbReference type="Pfam" id="PF08845">
    <property type="entry name" value="SymE_toxin"/>
    <property type="match status" value="1"/>
</dbReference>
<dbReference type="EMBL" id="FUZV01000001">
    <property type="protein sequence ID" value="SKC60367.1"/>
    <property type="molecule type" value="Genomic_DNA"/>
</dbReference>
<organism evidence="3 4">
    <name type="scientific">Pseudoxanthomonas indica</name>
    <dbReference type="NCBI Taxonomy" id="428993"/>
    <lineage>
        <taxon>Bacteria</taxon>
        <taxon>Pseudomonadati</taxon>
        <taxon>Pseudomonadota</taxon>
        <taxon>Gammaproteobacteria</taxon>
        <taxon>Lysobacterales</taxon>
        <taxon>Lysobacteraceae</taxon>
        <taxon>Pseudoxanthomonas</taxon>
    </lineage>
</organism>
<evidence type="ECO:0000313" key="4">
    <source>
        <dbReference type="Proteomes" id="UP000190341"/>
    </source>
</evidence>
<dbReference type="GO" id="GO:0016070">
    <property type="term" value="P:RNA metabolic process"/>
    <property type="evidence" value="ECO:0007669"/>
    <property type="project" value="InterPro"/>
</dbReference>
<evidence type="ECO:0000259" key="2">
    <source>
        <dbReference type="Pfam" id="PF08845"/>
    </source>
</evidence>
<dbReference type="AlphaFoldDB" id="A0A1T5K9J4"/>
<reference evidence="3 4" key="1">
    <citation type="submission" date="2017-02" db="EMBL/GenBank/DDBJ databases">
        <authorList>
            <person name="Peterson S.W."/>
        </authorList>
    </citation>
    <scope>NUCLEOTIDE SEQUENCE [LARGE SCALE GENOMIC DNA]</scope>
    <source>
        <strain evidence="3 4">P15</strain>
    </source>
</reference>
<dbReference type="Proteomes" id="UP000190341">
    <property type="component" value="Unassembled WGS sequence"/>
</dbReference>
<dbReference type="GO" id="GO:0005737">
    <property type="term" value="C:cytoplasm"/>
    <property type="evidence" value="ECO:0007669"/>
    <property type="project" value="InterPro"/>
</dbReference>
<dbReference type="OrthoDB" id="6080577at2"/>
<dbReference type="InterPro" id="IPR014944">
    <property type="entry name" value="Toxin_SymE-like"/>
</dbReference>
<protein>
    <submittedName>
        <fullName evidence="3">Toxin SymE, type I toxin-antitoxin system</fullName>
    </submittedName>
</protein>
<accession>A0A1T5K9J4</accession>
<dbReference type="GO" id="GO:0016788">
    <property type="term" value="F:hydrolase activity, acting on ester bonds"/>
    <property type="evidence" value="ECO:0007669"/>
    <property type="project" value="InterPro"/>
</dbReference>
<feature type="region of interest" description="Disordered" evidence="1">
    <location>
        <begin position="1"/>
        <end position="31"/>
    </location>
</feature>
<gene>
    <name evidence="3" type="ORF">SAMN06296058_1495</name>
</gene>
<keyword evidence="4" id="KW-1185">Reference proteome</keyword>
<dbReference type="STRING" id="428993.SAMN06296058_1495"/>
<evidence type="ECO:0000256" key="1">
    <source>
        <dbReference type="SAM" id="MobiDB-lite"/>
    </source>
</evidence>